<dbReference type="EMBL" id="BAAALR010000175">
    <property type="protein sequence ID" value="GAA1733506.1"/>
    <property type="molecule type" value="Genomic_DNA"/>
</dbReference>
<accession>A0ABN2JNP4</accession>
<keyword evidence="2" id="KW-1185">Reference proteome</keyword>
<proteinExistence type="predicted"/>
<sequence>MQPLSDAPVGILEPINLQYPPAFCAPVYRTWRLVIDRLISAEDERPDGPARAGAACMELKALAPGIRPAMR</sequence>
<reference evidence="1 2" key="1">
    <citation type="journal article" date="2019" name="Int. J. Syst. Evol. Microbiol.">
        <title>The Global Catalogue of Microorganisms (GCM) 10K type strain sequencing project: providing services to taxonomists for standard genome sequencing and annotation.</title>
        <authorList>
            <consortium name="The Broad Institute Genomics Platform"/>
            <consortium name="The Broad Institute Genome Sequencing Center for Infectious Disease"/>
            <person name="Wu L."/>
            <person name="Ma J."/>
        </authorList>
    </citation>
    <scope>NUCLEOTIDE SEQUENCE [LARGE SCALE GENOMIC DNA]</scope>
    <source>
        <strain evidence="1 2">JCM 13244</strain>
    </source>
</reference>
<evidence type="ECO:0000313" key="1">
    <source>
        <dbReference type="EMBL" id="GAA1733506.1"/>
    </source>
</evidence>
<evidence type="ECO:0000313" key="2">
    <source>
        <dbReference type="Proteomes" id="UP001499947"/>
    </source>
</evidence>
<gene>
    <name evidence="1" type="ORF">GCM10009680_87230</name>
</gene>
<protein>
    <submittedName>
        <fullName evidence="1">Uncharacterized protein</fullName>
    </submittedName>
</protein>
<comment type="caution">
    <text evidence="1">The sequence shown here is derived from an EMBL/GenBank/DDBJ whole genome shotgun (WGS) entry which is preliminary data.</text>
</comment>
<name>A0ABN2JNP4_9ACTN</name>
<organism evidence="1 2">
    <name type="scientific">Streptomyces yatensis</name>
    <dbReference type="NCBI Taxonomy" id="155177"/>
    <lineage>
        <taxon>Bacteria</taxon>
        <taxon>Bacillati</taxon>
        <taxon>Actinomycetota</taxon>
        <taxon>Actinomycetes</taxon>
        <taxon>Kitasatosporales</taxon>
        <taxon>Streptomycetaceae</taxon>
        <taxon>Streptomyces</taxon>
        <taxon>Streptomyces violaceusniger group</taxon>
    </lineage>
</organism>
<dbReference type="Proteomes" id="UP001499947">
    <property type="component" value="Unassembled WGS sequence"/>
</dbReference>